<dbReference type="RefSeq" id="XP_011639095.1">
    <property type="nucleotide sequence ID" value="XM_011640793.1"/>
</dbReference>
<evidence type="ECO:0000256" key="9">
    <source>
        <dbReference type="ARBA" id="ARBA00023224"/>
    </source>
</evidence>
<evidence type="ECO:0000313" key="11">
    <source>
        <dbReference type="Proteomes" id="UP000504615"/>
    </source>
</evidence>
<gene>
    <name evidence="12" type="primary">LOC105428433</name>
</gene>
<organism evidence="11 12">
    <name type="scientific">Pogonomyrmex barbatus</name>
    <name type="common">red harvester ant</name>
    <dbReference type="NCBI Taxonomy" id="144034"/>
    <lineage>
        <taxon>Eukaryota</taxon>
        <taxon>Metazoa</taxon>
        <taxon>Ecdysozoa</taxon>
        <taxon>Arthropoda</taxon>
        <taxon>Hexapoda</taxon>
        <taxon>Insecta</taxon>
        <taxon>Pterygota</taxon>
        <taxon>Neoptera</taxon>
        <taxon>Endopterygota</taxon>
        <taxon>Hymenoptera</taxon>
        <taxon>Apocrita</taxon>
        <taxon>Aculeata</taxon>
        <taxon>Formicoidea</taxon>
        <taxon>Formicidae</taxon>
        <taxon>Myrmicinae</taxon>
        <taxon>Pogonomyrmex</taxon>
    </lineage>
</organism>
<keyword evidence="3" id="KW-0716">Sensory transduction</keyword>
<dbReference type="PANTHER" id="PTHR21137:SF35">
    <property type="entry name" value="ODORANT RECEPTOR 19A-RELATED"/>
    <property type="match status" value="1"/>
</dbReference>
<evidence type="ECO:0000256" key="4">
    <source>
        <dbReference type="ARBA" id="ARBA00022692"/>
    </source>
</evidence>
<evidence type="ECO:0000256" key="5">
    <source>
        <dbReference type="ARBA" id="ARBA00022725"/>
    </source>
</evidence>
<feature type="transmembrane region" description="Helical" evidence="10">
    <location>
        <begin position="91"/>
        <end position="114"/>
    </location>
</feature>
<keyword evidence="8" id="KW-0675">Receptor</keyword>
<dbReference type="Pfam" id="PF02949">
    <property type="entry name" value="7tm_6"/>
    <property type="match status" value="1"/>
</dbReference>
<keyword evidence="4 10" id="KW-0812">Transmembrane</keyword>
<sequence>MIAEDWIISKNMEERNVMIRRAQSARLIIICAYCLDAVGCFFLIILPRFGISIRLTSNITDPGRLMPLQTHYIYDITKRLQYEVTFISQSIYIFLAVISYTGIDNFLGLLVFHISGQLDILKNRLTRLDKYINSHDILKNCIVRHIRLFRTIAVIEDTYNIILLSLFIYFAILFAFYGFRIINLFDEENNLSLTRLMFCISTIFNLFGQMCLYCALGEFLMAQYNNVYYAAYNNKWYAMNKKTVQNLLFLQIRGNKPVYLTAGKMFPMTLTTFCGLIKTSLGYISVLHTMKRY</sequence>
<keyword evidence="9" id="KW-0807">Transducer</keyword>
<dbReference type="GO" id="GO:0005886">
    <property type="term" value="C:plasma membrane"/>
    <property type="evidence" value="ECO:0007669"/>
    <property type="project" value="UniProtKB-SubCell"/>
</dbReference>
<dbReference type="PANTHER" id="PTHR21137">
    <property type="entry name" value="ODORANT RECEPTOR"/>
    <property type="match status" value="1"/>
</dbReference>
<accession>A0A6I9WDU1</accession>
<feature type="transmembrane region" description="Helical" evidence="10">
    <location>
        <begin position="194"/>
        <end position="216"/>
    </location>
</feature>
<dbReference type="AlphaFoldDB" id="A0A6I9WDU1"/>
<evidence type="ECO:0000313" key="12">
    <source>
        <dbReference type="RefSeq" id="XP_011639095.1"/>
    </source>
</evidence>
<dbReference type="GeneID" id="105428433"/>
<protein>
    <submittedName>
        <fullName evidence="12">Odorant receptor Or2-like</fullName>
    </submittedName>
</protein>
<keyword evidence="7 10" id="KW-0472">Membrane</keyword>
<dbReference type="InterPro" id="IPR004117">
    <property type="entry name" value="7tm6_olfct_rcpt"/>
</dbReference>
<dbReference type="KEGG" id="pbar:105428433"/>
<evidence type="ECO:0000256" key="6">
    <source>
        <dbReference type="ARBA" id="ARBA00022989"/>
    </source>
</evidence>
<dbReference type="OrthoDB" id="7634903at2759"/>
<dbReference type="Proteomes" id="UP000504615">
    <property type="component" value="Unplaced"/>
</dbReference>
<name>A0A6I9WDU1_9HYME</name>
<keyword evidence="11" id="KW-1185">Reference proteome</keyword>
<dbReference type="GO" id="GO:0004984">
    <property type="term" value="F:olfactory receptor activity"/>
    <property type="evidence" value="ECO:0007669"/>
    <property type="project" value="InterPro"/>
</dbReference>
<keyword evidence="5" id="KW-0552">Olfaction</keyword>
<dbReference type="GO" id="GO:0007165">
    <property type="term" value="P:signal transduction"/>
    <property type="evidence" value="ECO:0007669"/>
    <property type="project" value="UniProtKB-KW"/>
</dbReference>
<evidence type="ECO:0000256" key="10">
    <source>
        <dbReference type="SAM" id="Phobius"/>
    </source>
</evidence>
<evidence type="ECO:0000256" key="3">
    <source>
        <dbReference type="ARBA" id="ARBA00022606"/>
    </source>
</evidence>
<evidence type="ECO:0000256" key="8">
    <source>
        <dbReference type="ARBA" id="ARBA00023170"/>
    </source>
</evidence>
<keyword evidence="6 10" id="KW-1133">Transmembrane helix</keyword>
<feature type="transmembrane region" description="Helical" evidence="10">
    <location>
        <begin position="159"/>
        <end position="182"/>
    </location>
</feature>
<evidence type="ECO:0000256" key="1">
    <source>
        <dbReference type="ARBA" id="ARBA00004651"/>
    </source>
</evidence>
<evidence type="ECO:0000256" key="2">
    <source>
        <dbReference type="ARBA" id="ARBA00022475"/>
    </source>
</evidence>
<dbReference type="GO" id="GO:0005549">
    <property type="term" value="F:odorant binding"/>
    <property type="evidence" value="ECO:0007669"/>
    <property type="project" value="InterPro"/>
</dbReference>
<keyword evidence="2" id="KW-1003">Cell membrane</keyword>
<feature type="transmembrane region" description="Helical" evidence="10">
    <location>
        <begin position="25"/>
        <end position="46"/>
    </location>
</feature>
<evidence type="ECO:0000256" key="7">
    <source>
        <dbReference type="ARBA" id="ARBA00023136"/>
    </source>
</evidence>
<reference evidence="12" key="1">
    <citation type="submission" date="2025-08" db="UniProtKB">
        <authorList>
            <consortium name="RefSeq"/>
        </authorList>
    </citation>
    <scope>IDENTIFICATION</scope>
</reference>
<proteinExistence type="predicted"/>
<comment type="subcellular location">
    <subcellularLocation>
        <location evidence="1">Cell membrane</location>
        <topology evidence="1">Multi-pass membrane protein</topology>
    </subcellularLocation>
</comment>